<evidence type="ECO:0000313" key="2">
    <source>
        <dbReference type="Proteomes" id="UP000790709"/>
    </source>
</evidence>
<evidence type="ECO:0000313" key="1">
    <source>
        <dbReference type="EMBL" id="KAH7931321.1"/>
    </source>
</evidence>
<dbReference type="Proteomes" id="UP000790709">
    <property type="component" value="Unassembled WGS sequence"/>
</dbReference>
<organism evidence="1 2">
    <name type="scientific">Leucogyrophana mollusca</name>
    <dbReference type="NCBI Taxonomy" id="85980"/>
    <lineage>
        <taxon>Eukaryota</taxon>
        <taxon>Fungi</taxon>
        <taxon>Dikarya</taxon>
        <taxon>Basidiomycota</taxon>
        <taxon>Agaricomycotina</taxon>
        <taxon>Agaricomycetes</taxon>
        <taxon>Agaricomycetidae</taxon>
        <taxon>Boletales</taxon>
        <taxon>Boletales incertae sedis</taxon>
        <taxon>Leucogyrophana</taxon>
    </lineage>
</organism>
<gene>
    <name evidence="1" type="ORF">BV22DRAFT_1115675</name>
</gene>
<sequence>MSESPVGHDDDELSGEEAVALLKDFDFSKNHLGTPGPNGELVSTWLLTAGIVVKLIGYTCGSDAPPSEPFMMNFVASHTSIPVPKVRGVVSWDDSWWLFMDYIEGVDMSVAWPMLSAEARDDVAQTLHNYILQLRAINLPHPNTPGPINGTGKPLPCIGRYFTEDNAGPFPTYEEMSAWYAAKHRVAEAAFKLHQTADYPYTSSNLTFDASFPLVLTHADISLGNVVLGKDGKVWLIDWERCGAYPQWFEYSGIKAYEDHSNIPESWLQLAPVIAGDYSEQHQFLREIDIALTMYSHTEDPGPHY</sequence>
<protein>
    <submittedName>
        <fullName evidence="1">Kinase-like protein</fullName>
    </submittedName>
</protein>
<name>A0ACB8C1J3_9AGAM</name>
<keyword evidence="2" id="KW-1185">Reference proteome</keyword>
<proteinExistence type="predicted"/>
<reference evidence="1" key="1">
    <citation type="journal article" date="2021" name="New Phytol.">
        <title>Evolutionary innovations through gain and loss of genes in the ectomycorrhizal Boletales.</title>
        <authorList>
            <person name="Wu G."/>
            <person name="Miyauchi S."/>
            <person name="Morin E."/>
            <person name="Kuo A."/>
            <person name="Drula E."/>
            <person name="Varga T."/>
            <person name="Kohler A."/>
            <person name="Feng B."/>
            <person name="Cao Y."/>
            <person name="Lipzen A."/>
            <person name="Daum C."/>
            <person name="Hundley H."/>
            <person name="Pangilinan J."/>
            <person name="Johnson J."/>
            <person name="Barry K."/>
            <person name="LaButti K."/>
            <person name="Ng V."/>
            <person name="Ahrendt S."/>
            <person name="Min B."/>
            <person name="Choi I.G."/>
            <person name="Park H."/>
            <person name="Plett J.M."/>
            <person name="Magnuson J."/>
            <person name="Spatafora J.W."/>
            <person name="Nagy L.G."/>
            <person name="Henrissat B."/>
            <person name="Grigoriev I.V."/>
            <person name="Yang Z.L."/>
            <person name="Xu J."/>
            <person name="Martin F.M."/>
        </authorList>
    </citation>
    <scope>NUCLEOTIDE SEQUENCE</scope>
    <source>
        <strain evidence="1">KUC20120723A-06</strain>
    </source>
</reference>
<dbReference type="EMBL" id="MU266327">
    <property type="protein sequence ID" value="KAH7931321.1"/>
    <property type="molecule type" value="Genomic_DNA"/>
</dbReference>
<accession>A0ACB8C1J3</accession>
<comment type="caution">
    <text evidence="1">The sequence shown here is derived from an EMBL/GenBank/DDBJ whole genome shotgun (WGS) entry which is preliminary data.</text>
</comment>